<organism evidence="1 2">
    <name type="scientific">Desmophyllum pertusum</name>
    <dbReference type="NCBI Taxonomy" id="174260"/>
    <lineage>
        <taxon>Eukaryota</taxon>
        <taxon>Metazoa</taxon>
        <taxon>Cnidaria</taxon>
        <taxon>Anthozoa</taxon>
        <taxon>Hexacorallia</taxon>
        <taxon>Scleractinia</taxon>
        <taxon>Caryophylliina</taxon>
        <taxon>Caryophylliidae</taxon>
        <taxon>Desmophyllum</taxon>
    </lineage>
</organism>
<accession>A0A9W9YX06</accession>
<gene>
    <name evidence="1" type="ORF">OS493_028630</name>
</gene>
<name>A0A9W9YX06_9CNID</name>
<evidence type="ECO:0000313" key="1">
    <source>
        <dbReference type="EMBL" id="KAJ7371011.1"/>
    </source>
</evidence>
<comment type="caution">
    <text evidence="1">The sequence shown here is derived from an EMBL/GenBank/DDBJ whole genome shotgun (WGS) entry which is preliminary data.</text>
</comment>
<dbReference type="Proteomes" id="UP001163046">
    <property type="component" value="Unassembled WGS sequence"/>
</dbReference>
<proteinExistence type="predicted"/>
<dbReference type="AlphaFoldDB" id="A0A9W9YX06"/>
<protein>
    <submittedName>
        <fullName evidence="1">Uncharacterized protein</fullName>
    </submittedName>
</protein>
<keyword evidence="2" id="KW-1185">Reference proteome</keyword>
<dbReference type="EMBL" id="MU826853">
    <property type="protein sequence ID" value="KAJ7371011.1"/>
    <property type="molecule type" value="Genomic_DNA"/>
</dbReference>
<sequence>MKHSILIQLKRTKSTKTVTKSKKTVHWSKQLEEVRLFNPESENTVSNDLLWRASQKSSLPPDHQSSRVFQTVAATGQETSELQRKLEKLSIDNERTRFTMNNRPVWRKIVDAENSSLSGEDWV</sequence>
<reference evidence="1" key="1">
    <citation type="submission" date="2023-01" db="EMBL/GenBank/DDBJ databases">
        <title>Genome assembly of the deep-sea coral Lophelia pertusa.</title>
        <authorList>
            <person name="Herrera S."/>
            <person name="Cordes E."/>
        </authorList>
    </citation>
    <scope>NUCLEOTIDE SEQUENCE</scope>
    <source>
        <strain evidence="1">USNM1676648</strain>
        <tissue evidence="1">Polyp</tissue>
    </source>
</reference>
<evidence type="ECO:0000313" key="2">
    <source>
        <dbReference type="Proteomes" id="UP001163046"/>
    </source>
</evidence>